<evidence type="ECO:0000313" key="4">
    <source>
        <dbReference type="Proteomes" id="UP000295431"/>
    </source>
</evidence>
<dbReference type="AlphaFoldDB" id="A0A4R4P4P1"/>
<feature type="domain" description="SnoaL-like" evidence="2">
    <location>
        <begin position="44"/>
        <end position="158"/>
    </location>
</feature>
<dbReference type="OrthoDB" id="981191at2"/>
<sequence length="174" mass="18859">MPEARGRPGVGRHHAAQSTGLLARPTNASVGRANVGQANERVVMDDRQQLSALVSRLGRWLDDKNFGDGRALFTEDAEVHTPGGVSKGADALIEQARRNHTVPTQHFITDPLIDVDGDTAAISANLLVVFAHEEGPRMLGERYDLRAARTPDGWRLSRIQARPVWEVANAADAA</sequence>
<dbReference type="EMBL" id="SMJW01000063">
    <property type="protein sequence ID" value="TDC15637.1"/>
    <property type="molecule type" value="Genomic_DNA"/>
</dbReference>
<dbReference type="Gene3D" id="3.10.450.50">
    <property type="match status" value="1"/>
</dbReference>
<evidence type="ECO:0000256" key="1">
    <source>
        <dbReference type="SAM" id="MobiDB-lite"/>
    </source>
</evidence>
<keyword evidence="4" id="KW-1185">Reference proteome</keyword>
<dbReference type="Proteomes" id="UP000295431">
    <property type="component" value="Unassembled WGS sequence"/>
</dbReference>
<protein>
    <submittedName>
        <fullName evidence="3">Nuclear transport factor 2 family protein</fullName>
    </submittedName>
</protein>
<gene>
    <name evidence="3" type="ORF">E1284_14810</name>
</gene>
<evidence type="ECO:0000259" key="2">
    <source>
        <dbReference type="Pfam" id="PF13577"/>
    </source>
</evidence>
<name>A0A4R4P4P1_9ACTN</name>
<organism evidence="3 4">
    <name type="scientific">Actinomadura bangladeshensis</name>
    <dbReference type="NCBI Taxonomy" id="453573"/>
    <lineage>
        <taxon>Bacteria</taxon>
        <taxon>Bacillati</taxon>
        <taxon>Actinomycetota</taxon>
        <taxon>Actinomycetes</taxon>
        <taxon>Streptosporangiales</taxon>
        <taxon>Thermomonosporaceae</taxon>
        <taxon>Actinomadura</taxon>
    </lineage>
</organism>
<accession>A0A4R4P4P1</accession>
<evidence type="ECO:0000313" key="3">
    <source>
        <dbReference type="EMBL" id="TDC15637.1"/>
    </source>
</evidence>
<dbReference type="Pfam" id="PF13577">
    <property type="entry name" value="SnoaL_4"/>
    <property type="match status" value="1"/>
</dbReference>
<reference evidence="3 4" key="1">
    <citation type="submission" date="2019-03" db="EMBL/GenBank/DDBJ databases">
        <title>Draft genome sequences of novel Actinobacteria.</title>
        <authorList>
            <person name="Sahin N."/>
            <person name="Ay H."/>
            <person name="Saygin H."/>
        </authorList>
    </citation>
    <scope>NUCLEOTIDE SEQUENCE [LARGE SCALE GENOMIC DNA]</scope>
    <source>
        <strain evidence="3 4">DSM 45347</strain>
    </source>
</reference>
<comment type="caution">
    <text evidence="3">The sequence shown here is derived from an EMBL/GenBank/DDBJ whole genome shotgun (WGS) entry which is preliminary data.</text>
</comment>
<proteinExistence type="predicted"/>
<dbReference type="InterPro" id="IPR032710">
    <property type="entry name" value="NTF2-like_dom_sf"/>
</dbReference>
<dbReference type="SUPFAM" id="SSF54427">
    <property type="entry name" value="NTF2-like"/>
    <property type="match status" value="1"/>
</dbReference>
<feature type="region of interest" description="Disordered" evidence="1">
    <location>
        <begin position="1"/>
        <end position="28"/>
    </location>
</feature>
<dbReference type="InterPro" id="IPR037401">
    <property type="entry name" value="SnoaL-like"/>
</dbReference>